<feature type="non-terminal residue" evidence="1">
    <location>
        <position position="396"/>
    </location>
</feature>
<organism evidence="1">
    <name type="scientific">marine metagenome</name>
    <dbReference type="NCBI Taxonomy" id="408172"/>
    <lineage>
        <taxon>unclassified sequences</taxon>
        <taxon>metagenomes</taxon>
        <taxon>ecological metagenomes</taxon>
    </lineage>
</organism>
<feature type="non-terminal residue" evidence="1">
    <location>
        <position position="1"/>
    </location>
</feature>
<dbReference type="EMBL" id="UINC01088522">
    <property type="protein sequence ID" value="SVC38827.1"/>
    <property type="molecule type" value="Genomic_DNA"/>
</dbReference>
<name>A0A382LU14_9ZZZZ</name>
<evidence type="ECO:0000313" key="1">
    <source>
        <dbReference type="EMBL" id="SVC38827.1"/>
    </source>
</evidence>
<proteinExistence type="predicted"/>
<dbReference type="AlphaFoldDB" id="A0A382LU14"/>
<reference evidence="1" key="1">
    <citation type="submission" date="2018-05" db="EMBL/GenBank/DDBJ databases">
        <authorList>
            <person name="Lanie J.A."/>
            <person name="Ng W.-L."/>
            <person name="Kazmierczak K.M."/>
            <person name="Andrzejewski T.M."/>
            <person name="Davidsen T.M."/>
            <person name="Wayne K.J."/>
            <person name="Tettelin H."/>
            <person name="Glass J.I."/>
            <person name="Rusch D."/>
            <person name="Podicherti R."/>
            <person name="Tsui H.-C.T."/>
            <person name="Winkler M.E."/>
        </authorList>
    </citation>
    <scope>NUCLEOTIDE SEQUENCE</scope>
</reference>
<gene>
    <name evidence="1" type="ORF">METZ01_LOCUS291681</name>
</gene>
<sequence>QSVNCSPYVDQLTGFSGDLDLKQRSNLIHLENCLNSEWALGKNNIISWCPAGNGILIIIAPHYAIAEYVTAVDSDRSLSDQVKVSASFITDLISGDRQLSHTQLLKVSRLLHIEPRLIELRQSLTKDPLETEIIEKMVRRYSVNYVASRAVTLFDIVGFGLLTPFEQMTQLNSLSYSLNSAHAKMLELDVEINFARSTTGDGFYIWNRDEGLTANVNLYHFMHLVLADNAIASRKSLAKTVPELRACFHVGSCYEFHQAEGLNPTIHDFIVGEVTIELARMIDAACPGQILVGDFMTNLFEQQKAPRIDLVSDLDAISFLQRAQNSLSKLKGLELSGERVTAIKCYLTGEELSNGEFSIRRLDITDKHGRTRVAYNAKINIYRDTAQPILLGIQDK</sequence>
<accession>A0A382LU14</accession>
<protein>
    <submittedName>
        <fullName evidence="1">Uncharacterized protein</fullName>
    </submittedName>
</protein>